<evidence type="ECO:0000313" key="2">
    <source>
        <dbReference type="Proteomes" id="UP000679950"/>
    </source>
</evidence>
<organism evidence="1 2">
    <name type="scientific">Lederbergia ruris</name>
    <dbReference type="NCBI Taxonomy" id="217495"/>
    <lineage>
        <taxon>Bacteria</taxon>
        <taxon>Bacillati</taxon>
        <taxon>Bacillota</taxon>
        <taxon>Bacilli</taxon>
        <taxon>Bacillales</taxon>
        <taxon>Bacillaceae</taxon>
        <taxon>Lederbergia</taxon>
    </lineage>
</organism>
<comment type="caution">
    <text evidence="1">The sequence shown here is derived from an EMBL/GenBank/DDBJ whole genome shotgun (WGS) entry which is preliminary data.</text>
</comment>
<keyword evidence="2" id="KW-1185">Reference proteome</keyword>
<dbReference type="Proteomes" id="UP000679950">
    <property type="component" value="Unassembled WGS sequence"/>
</dbReference>
<accession>A0ABQ4KJ40</accession>
<proteinExistence type="predicted"/>
<reference evidence="1 2" key="1">
    <citation type="submission" date="2021-03" db="EMBL/GenBank/DDBJ databases">
        <title>Antimicrobial resistance genes in bacteria isolated from Japanese honey, and their potential for conferring macrolide and lincosamide resistance in the American foulbrood pathogen Paenibacillus larvae.</title>
        <authorList>
            <person name="Okamoto M."/>
            <person name="Kumagai M."/>
            <person name="Kanamori H."/>
            <person name="Takamatsu D."/>
        </authorList>
    </citation>
    <scope>NUCLEOTIDE SEQUENCE [LARGE SCALE GENOMIC DNA]</scope>
    <source>
        <strain evidence="1 2">J8TS2</strain>
    </source>
</reference>
<protein>
    <submittedName>
        <fullName evidence="1">Uncharacterized protein</fullName>
    </submittedName>
</protein>
<dbReference type="EMBL" id="BORB01000017">
    <property type="protein sequence ID" value="GIN57979.1"/>
    <property type="molecule type" value="Genomic_DNA"/>
</dbReference>
<evidence type="ECO:0000313" key="1">
    <source>
        <dbReference type="EMBL" id="GIN57979.1"/>
    </source>
</evidence>
<name>A0ABQ4KJ40_9BACI</name>
<gene>
    <name evidence="1" type="ORF">J8TS2_22980</name>
</gene>
<sequence>MTPTIHHKGITPFSIVSLSVIHYGTDLYSLFRFKVHCAILVEALHETGLSQNAFNE</sequence>